<dbReference type="Proteomes" id="UP000220691">
    <property type="component" value="Unassembled WGS sequence"/>
</dbReference>
<dbReference type="AlphaFoldDB" id="A0A9X6UC87"/>
<dbReference type="SMART" id="SM00530">
    <property type="entry name" value="HTH_XRE"/>
    <property type="match status" value="1"/>
</dbReference>
<dbReference type="InterPro" id="IPR010982">
    <property type="entry name" value="Lambda_DNA-bd_dom_sf"/>
</dbReference>
<dbReference type="Gene3D" id="1.10.260.40">
    <property type="entry name" value="lambda repressor-like DNA-binding domains"/>
    <property type="match status" value="1"/>
</dbReference>
<evidence type="ECO:0000256" key="1">
    <source>
        <dbReference type="ARBA" id="ARBA00023125"/>
    </source>
</evidence>
<proteinExistence type="predicted"/>
<dbReference type="Pfam" id="PF01381">
    <property type="entry name" value="HTH_3"/>
    <property type="match status" value="1"/>
</dbReference>
<gene>
    <name evidence="3" type="ORF">CN553_12560</name>
</gene>
<evidence type="ECO:0000313" key="4">
    <source>
        <dbReference type="Proteomes" id="UP000220691"/>
    </source>
</evidence>
<reference evidence="3 4" key="1">
    <citation type="submission" date="2017-09" db="EMBL/GenBank/DDBJ databases">
        <title>Large-scale bioinformatics analysis of Bacillus genomes uncovers conserved roles of natural products in bacterial physiology.</title>
        <authorList>
            <consortium name="Agbiome Team Llc"/>
            <person name="Bleich R.M."/>
            <person name="Kirk G.J."/>
            <person name="Santa Maria K.C."/>
            <person name="Allen S.E."/>
            <person name="Farag S."/>
            <person name="Shank E.A."/>
            <person name="Bowers A."/>
        </authorList>
    </citation>
    <scope>NUCLEOTIDE SEQUENCE [LARGE SCALE GENOMIC DNA]</scope>
    <source>
        <strain evidence="3 4">AFS027647</strain>
    </source>
</reference>
<dbReference type="SUPFAM" id="SSF47413">
    <property type="entry name" value="lambda repressor-like DNA-binding domains"/>
    <property type="match status" value="1"/>
</dbReference>
<dbReference type="GO" id="GO:0003677">
    <property type="term" value="F:DNA binding"/>
    <property type="evidence" value="ECO:0007669"/>
    <property type="project" value="UniProtKB-KW"/>
</dbReference>
<organism evidence="3 4">
    <name type="scientific">Bacillus cereus</name>
    <dbReference type="NCBI Taxonomy" id="1396"/>
    <lineage>
        <taxon>Bacteria</taxon>
        <taxon>Bacillati</taxon>
        <taxon>Bacillota</taxon>
        <taxon>Bacilli</taxon>
        <taxon>Bacillales</taxon>
        <taxon>Bacillaceae</taxon>
        <taxon>Bacillus</taxon>
        <taxon>Bacillus cereus group</taxon>
    </lineage>
</organism>
<dbReference type="PANTHER" id="PTHR46558">
    <property type="entry name" value="TRACRIPTIONAL REGULATORY PROTEIN-RELATED-RELATED"/>
    <property type="match status" value="1"/>
</dbReference>
<dbReference type="RefSeq" id="WP_098126442.1">
    <property type="nucleotide sequence ID" value="NZ_NUAN01000071.1"/>
</dbReference>
<comment type="caution">
    <text evidence="3">The sequence shown here is derived from an EMBL/GenBank/DDBJ whole genome shotgun (WGS) entry which is preliminary data.</text>
</comment>
<dbReference type="PROSITE" id="PS50943">
    <property type="entry name" value="HTH_CROC1"/>
    <property type="match status" value="1"/>
</dbReference>
<evidence type="ECO:0000313" key="3">
    <source>
        <dbReference type="EMBL" id="PEN97862.1"/>
    </source>
</evidence>
<dbReference type="CDD" id="cd00093">
    <property type="entry name" value="HTH_XRE"/>
    <property type="match status" value="1"/>
</dbReference>
<sequence>MSDIAHVTAKRVKMLRLKKGLTQKSLGELVGVSEAFISMIESRSSTNKRPSGKTISLIAEALNVSTDYLLGLSNTEDLLPYSDTRREFEAIIEKVEQLDEDKRVMVIKMIQSMVKTL</sequence>
<name>A0A9X6UC87_BACCE</name>
<evidence type="ECO:0000259" key="2">
    <source>
        <dbReference type="PROSITE" id="PS50943"/>
    </source>
</evidence>
<protein>
    <recommendedName>
        <fullName evidence="2">HTH cro/C1-type domain-containing protein</fullName>
    </recommendedName>
</protein>
<accession>A0A9X6UC87</accession>
<feature type="domain" description="HTH cro/C1-type" evidence="2">
    <location>
        <begin position="12"/>
        <end position="69"/>
    </location>
</feature>
<dbReference type="PANTHER" id="PTHR46558:SF11">
    <property type="entry name" value="HTH-TYPE TRANSCRIPTIONAL REGULATOR XRE"/>
    <property type="match status" value="1"/>
</dbReference>
<keyword evidence="1" id="KW-0238">DNA-binding</keyword>
<dbReference type="InterPro" id="IPR001387">
    <property type="entry name" value="Cro/C1-type_HTH"/>
</dbReference>
<dbReference type="EMBL" id="NUAN01000071">
    <property type="protein sequence ID" value="PEN97862.1"/>
    <property type="molecule type" value="Genomic_DNA"/>
</dbReference>